<dbReference type="Proteomes" id="UP000288623">
    <property type="component" value="Unassembled WGS sequence"/>
</dbReference>
<dbReference type="SUPFAM" id="SSF53822">
    <property type="entry name" value="Periplasmic binding protein-like I"/>
    <property type="match status" value="1"/>
</dbReference>
<feature type="domain" description="HTH lacI-type" evidence="4">
    <location>
        <begin position="2"/>
        <end position="56"/>
    </location>
</feature>
<dbReference type="GO" id="GO:0000976">
    <property type="term" value="F:transcription cis-regulatory region binding"/>
    <property type="evidence" value="ECO:0007669"/>
    <property type="project" value="TreeGrafter"/>
</dbReference>
<dbReference type="Pfam" id="PF00356">
    <property type="entry name" value="LacI"/>
    <property type="match status" value="1"/>
</dbReference>
<evidence type="ECO:0000256" key="1">
    <source>
        <dbReference type="ARBA" id="ARBA00023015"/>
    </source>
</evidence>
<dbReference type="PROSITE" id="PS50932">
    <property type="entry name" value="HTH_LACI_2"/>
    <property type="match status" value="1"/>
</dbReference>
<keyword evidence="6" id="KW-1185">Reference proteome</keyword>
<dbReference type="SUPFAM" id="SSF47413">
    <property type="entry name" value="lambda repressor-like DNA-binding domains"/>
    <property type="match status" value="1"/>
</dbReference>
<protein>
    <submittedName>
        <fullName evidence="5">LacI family transcriptional regulator</fullName>
    </submittedName>
</protein>
<dbReference type="Pfam" id="PF13377">
    <property type="entry name" value="Peripla_BP_3"/>
    <property type="match status" value="1"/>
</dbReference>
<dbReference type="CDD" id="cd06294">
    <property type="entry name" value="PBP1_MalR-like"/>
    <property type="match status" value="1"/>
</dbReference>
<dbReference type="Gene3D" id="3.40.50.2300">
    <property type="match status" value="2"/>
</dbReference>
<dbReference type="InterPro" id="IPR046335">
    <property type="entry name" value="LacI/GalR-like_sensor"/>
</dbReference>
<dbReference type="InterPro" id="IPR028082">
    <property type="entry name" value="Peripla_BP_I"/>
</dbReference>
<evidence type="ECO:0000313" key="6">
    <source>
        <dbReference type="Proteomes" id="UP000288623"/>
    </source>
</evidence>
<dbReference type="PROSITE" id="PS00356">
    <property type="entry name" value="HTH_LACI_1"/>
    <property type="match status" value="1"/>
</dbReference>
<dbReference type="PANTHER" id="PTHR30146:SF109">
    <property type="entry name" value="HTH-TYPE TRANSCRIPTIONAL REGULATOR GALS"/>
    <property type="match status" value="1"/>
</dbReference>
<gene>
    <name evidence="5" type="ORF">QI30_06025</name>
</gene>
<reference evidence="5 6" key="1">
    <citation type="submission" date="2014-11" db="EMBL/GenBank/DDBJ databases">
        <title>Genome sequence and analysis of novel Kurthia sp.</title>
        <authorList>
            <person name="Lawson J.N."/>
            <person name="Gonzalez J.E."/>
            <person name="Rinauldi L."/>
            <person name="Xuan Z."/>
            <person name="Firman A."/>
            <person name="Shaddox L."/>
            <person name="Trudeau A."/>
            <person name="Shah S."/>
            <person name="Reiman D."/>
        </authorList>
    </citation>
    <scope>NUCLEOTIDE SEQUENCE [LARGE SCALE GENOMIC DNA]</scope>
    <source>
        <strain evidence="5 6">3B1D</strain>
    </source>
</reference>
<keyword evidence="1" id="KW-0805">Transcription regulation</keyword>
<dbReference type="AlphaFoldDB" id="A0A433RV50"/>
<keyword evidence="3" id="KW-0804">Transcription</keyword>
<dbReference type="OrthoDB" id="9784962at2"/>
<dbReference type="InterPro" id="IPR000843">
    <property type="entry name" value="HTH_LacI"/>
</dbReference>
<dbReference type="Gene3D" id="1.10.260.40">
    <property type="entry name" value="lambda repressor-like DNA-binding domains"/>
    <property type="match status" value="1"/>
</dbReference>
<proteinExistence type="predicted"/>
<dbReference type="EMBL" id="JTFC01000026">
    <property type="protein sequence ID" value="RUS57148.1"/>
    <property type="molecule type" value="Genomic_DNA"/>
</dbReference>
<dbReference type="SMART" id="SM00354">
    <property type="entry name" value="HTH_LACI"/>
    <property type="match status" value="1"/>
</dbReference>
<name>A0A433RV50_9BACL</name>
<keyword evidence="2" id="KW-0238">DNA-binding</keyword>
<dbReference type="PANTHER" id="PTHR30146">
    <property type="entry name" value="LACI-RELATED TRANSCRIPTIONAL REPRESSOR"/>
    <property type="match status" value="1"/>
</dbReference>
<dbReference type="GO" id="GO:0003700">
    <property type="term" value="F:DNA-binding transcription factor activity"/>
    <property type="evidence" value="ECO:0007669"/>
    <property type="project" value="TreeGrafter"/>
</dbReference>
<evidence type="ECO:0000313" key="5">
    <source>
        <dbReference type="EMBL" id="RUS57148.1"/>
    </source>
</evidence>
<comment type="caution">
    <text evidence="5">The sequence shown here is derived from an EMBL/GenBank/DDBJ whole genome shotgun (WGS) entry which is preliminary data.</text>
</comment>
<dbReference type="InterPro" id="IPR010982">
    <property type="entry name" value="Lambda_DNA-bd_dom_sf"/>
</dbReference>
<evidence type="ECO:0000259" key="4">
    <source>
        <dbReference type="PROSITE" id="PS50932"/>
    </source>
</evidence>
<dbReference type="CDD" id="cd01392">
    <property type="entry name" value="HTH_LacI"/>
    <property type="match status" value="1"/>
</dbReference>
<evidence type="ECO:0000256" key="3">
    <source>
        <dbReference type="ARBA" id="ARBA00023163"/>
    </source>
</evidence>
<organism evidence="5 6">
    <name type="scientific">Candidatus Kurthia intestinigallinarum</name>
    <dbReference type="NCBI Taxonomy" id="1562256"/>
    <lineage>
        <taxon>Bacteria</taxon>
        <taxon>Bacillati</taxon>
        <taxon>Bacillota</taxon>
        <taxon>Bacilli</taxon>
        <taxon>Bacillales</taxon>
        <taxon>Caryophanaceae</taxon>
        <taxon>Kurthia</taxon>
    </lineage>
</organism>
<evidence type="ECO:0000256" key="2">
    <source>
        <dbReference type="ARBA" id="ARBA00023125"/>
    </source>
</evidence>
<accession>A0A433RV50</accession>
<sequence>MATIIDVAKAANVSPSTVSRVIADHPRISLKTKRKVREVMKDLAYYPNIQARNLAAKKTMMLGVVMGHSAMLAFQNPFFPEVIRGISATAHARKYGLSLSTGGTEREILDEVRAMVQSKKVDGIILLYAKDQDPIFEYLRAENFPFVVVGTPPEHRLETDYIDNNNVALAEELVDYLIALGHEDIAFVGGDIHYGVTRDRVKGFEQSYAKHGLEVDAAYYQHNTDHVEETLLKLMQLKNRPTAILTQDDLMAYEIITHLERLAIRVPDDVSIISINNHALSNYVRPALTTVEIHIFELGYKAAEFLCQRIENPTKKAQHAFVETKLIVRESCAKRC</sequence>
<dbReference type="RefSeq" id="WP_126990034.1">
    <property type="nucleotide sequence ID" value="NZ_JTFC01000026.1"/>
</dbReference>